<evidence type="ECO:0000313" key="2">
    <source>
        <dbReference type="EMBL" id="MPC27814.1"/>
    </source>
</evidence>
<sequence length="251" mass="27473">MSSDLFLYGKGWLGDQEASVFQPVARQPTPHTQPGQYHPTPLAPGHPPPPYQTVHYQTNQGGKHEAPTTIQYRQPQGVYYPPASQPQLKPTMNQAPQREKKPLAILDPNTGKNILDDINNEKPDKTPTPPQSSESSARNTPAPPQPQQPPIQQSQQSAQQLPQPSTETPSQPPSQSQQAQKHIESSPKTEPPTKPQASAPPEVREPQTPVKPEPVKQANPKSNVVPTPPPKDKEPTPEPQPAQGCFFNASY</sequence>
<dbReference type="AlphaFoldDB" id="A0A5B7E4X2"/>
<comment type="caution">
    <text evidence="2">The sequence shown here is derived from an EMBL/GenBank/DDBJ whole genome shotgun (WGS) entry which is preliminary data.</text>
</comment>
<feature type="compositionally biased region" description="Polar residues" evidence="1">
    <location>
        <begin position="85"/>
        <end position="96"/>
    </location>
</feature>
<reference evidence="2 3" key="1">
    <citation type="submission" date="2019-05" db="EMBL/GenBank/DDBJ databases">
        <title>Another draft genome of Portunus trituberculatus and its Hox gene families provides insights of decapod evolution.</title>
        <authorList>
            <person name="Jeong J.-H."/>
            <person name="Song I."/>
            <person name="Kim S."/>
            <person name="Choi T."/>
            <person name="Kim D."/>
            <person name="Ryu S."/>
            <person name="Kim W."/>
        </authorList>
    </citation>
    <scope>NUCLEOTIDE SEQUENCE [LARGE SCALE GENOMIC DNA]</scope>
    <source>
        <tissue evidence="2">Muscle</tissue>
    </source>
</reference>
<keyword evidence="3" id="KW-1185">Reference proteome</keyword>
<proteinExistence type="predicted"/>
<dbReference type="EMBL" id="VSRR010001807">
    <property type="protein sequence ID" value="MPC27814.1"/>
    <property type="molecule type" value="Genomic_DNA"/>
</dbReference>
<protein>
    <submittedName>
        <fullName evidence="2">Uncharacterized protein</fullName>
    </submittedName>
</protein>
<dbReference type="PRINTS" id="PR01217">
    <property type="entry name" value="PRICHEXTENSN"/>
</dbReference>
<accession>A0A5B7E4X2</accession>
<feature type="compositionally biased region" description="Pro residues" evidence="1">
    <location>
        <begin position="41"/>
        <end position="51"/>
    </location>
</feature>
<feature type="compositionally biased region" description="Low complexity" evidence="1">
    <location>
        <begin position="150"/>
        <end position="180"/>
    </location>
</feature>
<organism evidence="2 3">
    <name type="scientific">Portunus trituberculatus</name>
    <name type="common">Swimming crab</name>
    <name type="synonym">Neptunus trituberculatus</name>
    <dbReference type="NCBI Taxonomy" id="210409"/>
    <lineage>
        <taxon>Eukaryota</taxon>
        <taxon>Metazoa</taxon>
        <taxon>Ecdysozoa</taxon>
        <taxon>Arthropoda</taxon>
        <taxon>Crustacea</taxon>
        <taxon>Multicrustacea</taxon>
        <taxon>Malacostraca</taxon>
        <taxon>Eumalacostraca</taxon>
        <taxon>Eucarida</taxon>
        <taxon>Decapoda</taxon>
        <taxon>Pleocyemata</taxon>
        <taxon>Brachyura</taxon>
        <taxon>Eubrachyura</taxon>
        <taxon>Portunoidea</taxon>
        <taxon>Portunidae</taxon>
        <taxon>Portuninae</taxon>
        <taxon>Portunus</taxon>
    </lineage>
</organism>
<gene>
    <name evidence="2" type="ORF">E2C01_020998</name>
</gene>
<dbReference type="OrthoDB" id="6379360at2759"/>
<evidence type="ECO:0000313" key="3">
    <source>
        <dbReference type="Proteomes" id="UP000324222"/>
    </source>
</evidence>
<dbReference type="Proteomes" id="UP000324222">
    <property type="component" value="Unassembled WGS sequence"/>
</dbReference>
<name>A0A5B7E4X2_PORTR</name>
<feature type="region of interest" description="Disordered" evidence="1">
    <location>
        <begin position="19"/>
        <end position="251"/>
    </location>
</feature>
<evidence type="ECO:0000256" key="1">
    <source>
        <dbReference type="SAM" id="MobiDB-lite"/>
    </source>
</evidence>